<reference evidence="1 2" key="1">
    <citation type="submission" date="2012-10" db="EMBL/GenBank/DDBJ databases">
        <authorList>
            <person name="Harkins D.M."/>
            <person name="Durkin A.S."/>
            <person name="Brinkac L.M."/>
            <person name="Haft D.H."/>
            <person name="Selengut J.D."/>
            <person name="Sanka R."/>
            <person name="DePew J."/>
            <person name="Purushe J."/>
            <person name="Whelen A.C."/>
            <person name="Vinetz J.M."/>
            <person name="Sutton G.G."/>
            <person name="Nierman W.C."/>
            <person name="Fouts D.E."/>
        </authorList>
    </citation>
    <scope>NUCLEOTIDE SEQUENCE [LARGE SCALE GENOMIC DNA]</scope>
    <source>
        <strain evidence="1 2">2006001853</strain>
    </source>
</reference>
<comment type="caution">
    <text evidence="1">The sequence shown here is derived from an EMBL/GenBank/DDBJ whole genome shotgun (WGS) entry which is preliminary data.</text>
</comment>
<evidence type="ECO:0000313" key="1">
    <source>
        <dbReference type="EMBL" id="EKR64955.1"/>
    </source>
</evidence>
<organism evidence="1 2">
    <name type="scientific">Leptospira weilii str. 2006001853</name>
    <dbReference type="NCBI Taxonomy" id="1001589"/>
    <lineage>
        <taxon>Bacteria</taxon>
        <taxon>Pseudomonadati</taxon>
        <taxon>Spirochaetota</taxon>
        <taxon>Spirochaetia</taxon>
        <taxon>Leptospirales</taxon>
        <taxon>Leptospiraceae</taxon>
        <taxon>Leptospira</taxon>
    </lineage>
</organism>
<name>A0A828Z1V1_9LEPT</name>
<dbReference type="EMBL" id="AFLV02000030">
    <property type="protein sequence ID" value="EKR64955.1"/>
    <property type="molecule type" value="Genomic_DNA"/>
</dbReference>
<gene>
    <name evidence="1" type="ORF">LEP1GSC036_2104</name>
</gene>
<dbReference type="AlphaFoldDB" id="A0A828Z1V1"/>
<sequence length="54" mass="6433">MFAIVISSVPFLLFCFMIFKIFSVFECSFLDCVFMFEFVFFKSYSKTSLELLKN</sequence>
<accession>A0A828Z1V1</accession>
<protein>
    <submittedName>
        <fullName evidence="1">Uncharacterized protein</fullName>
    </submittedName>
</protein>
<dbReference type="Proteomes" id="UP000001338">
    <property type="component" value="Unassembled WGS sequence"/>
</dbReference>
<proteinExistence type="predicted"/>
<evidence type="ECO:0000313" key="2">
    <source>
        <dbReference type="Proteomes" id="UP000001338"/>
    </source>
</evidence>